<dbReference type="PROSITE" id="PS00211">
    <property type="entry name" value="ABC_TRANSPORTER_1"/>
    <property type="match status" value="1"/>
</dbReference>
<evidence type="ECO:0000256" key="3">
    <source>
        <dbReference type="ARBA" id="ARBA00022840"/>
    </source>
</evidence>
<reference evidence="5 6" key="1">
    <citation type="submission" date="2023-02" db="EMBL/GenBank/DDBJ databases">
        <title>Oceanobacillus kimchii IFOP_LL358 isolated form Alexandrium catenella lab strain.</title>
        <authorList>
            <person name="Gajardo G."/>
            <person name="Ueki S."/>
            <person name="Maruyama F."/>
        </authorList>
    </citation>
    <scope>NUCLEOTIDE SEQUENCE [LARGE SCALE GENOMIC DNA]</scope>
    <source>
        <strain evidence="5 6">IFOP_LL358</strain>
    </source>
</reference>
<keyword evidence="3 5" id="KW-0067">ATP-binding</keyword>
<evidence type="ECO:0000313" key="6">
    <source>
        <dbReference type="Proteomes" id="UP001275436"/>
    </source>
</evidence>
<keyword evidence="6" id="KW-1185">Reference proteome</keyword>
<dbReference type="InterPro" id="IPR003439">
    <property type="entry name" value="ABC_transporter-like_ATP-bd"/>
</dbReference>
<dbReference type="PROSITE" id="PS50893">
    <property type="entry name" value="ABC_TRANSPORTER_2"/>
    <property type="match status" value="1"/>
</dbReference>
<dbReference type="Gene3D" id="3.40.50.300">
    <property type="entry name" value="P-loop containing nucleotide triphosphate hydrolases"/>
    <property type="match status" value="1"/>
</dbReference>
<dbReference type="InterPro" id="IPR025302">
    <property type="entry name" value="DrrA1/2-like_C"/>
</dbReference>
<dbReference type="InterPro" id="IPR003593">
    <property type="entry name" value="AAA+_ATPase"/>
</dbReference>
<proteinExistence type="predicted"/>
<dbReference type="GO" id="GO:0005524">
    <property type="term" value="F:ATP binding"/>
    <property type="evidence" value="ECO:0007669"/>
    <property type="project" value="UniProtKB-KW"/>
</dbReference>
<name>A0ABQ5TH91_9BACI</name>
<dbReference type="InterPro" id="IPR017871">
    <property type="entry name" value="ABC_transporter-like_CS"/>
</dbReference>
<dbReference type="Proteomes" id="UP001275436">
    <property type="component" value="Unassembled WGS sequence"/>
</dbReference>
<evidence type="ECO:0000313" key="5">
    <source>
        <dbReference type="EMBL" id="GLO65522.1"/>
    </source>
</evidence>
<dbReference type="PANTHER" id="PTHR43582">
    <property type="entry name" value="LINEARMYCIN RESISTANCE ATP-BINDING PROTEIN LNRL"/>
    <property type="match status" value="1"/>
</dbReference>
<accession>A0ABQ5TH91</accession>
<gene>
    <name evidence="5" type="ORF">MACH08_13060</name>
</gene>
<evidence type="ECO:0000259" key="4">
    <source>
        <dbReference type="PROSITE" id="PS50893"/>
    </source>
</evidence>
<comment type="caution">
    <text evidence="5">The sequence shown here is derived from an EMBL/GenBank/DDBJ whole genome shotgun (WGS) entry which is preliminary data.</text>
</comment>
<evidence type="ECO:0000256" key="1">
    <source>
        <dbReference type="ARBA" id="ARBA00022448"/>
    </source>
</evidence>
<dbReference type="PANTHER" id="PTHR43582:SF2">
    <property type="entry name" value="LINEARMYCIN RESISTANCE ATP-BINDING PROTEIN LNRL"/>
    <property type="match status" value="1"/>
</dbReference>
<protein>
    <submittedName>
        <fullName evidence="5">ABC transporter ATP-binding protein</fullName>
    </submittedName>
</protein>
<dbReference type="Pfam" id="PF00005">
    <property type="entry name" value="ABC_tran"/>
    <property type="match status" value="1"/>
</dbReference>
<feature type="domain" description="ABC transporter" evidence="4">
    <location>
        <begin position="2"/>
        <end position="233"/>
    </location>
</feature>
<dbReference type="InterPro" id="IPR027417">
    <property type="entry name" value="P-loop_NTPase"/>
</dbReference>
<dbReference type="SUPFAM" id="SSF52540">
    <property type="entry name" value="P-loop containing nucleoside triphosphate hydrolases"/>
    <property type="match status" value="1"/>
</dbReference>
<organism evidence="5 6">
    <name type="scientific">Oceanobacillus kimchii</name>
    <dbReference type="NCBI Taxonomy" id="746691"/>
    <lineage>
        <taxon>Bacteria</taxon>
        <taxon>Bacillati</taxon>
        <taxon>Bacillota</taxon>
        <taxon>Bacilli</taxon>
        <taxon>Bacillales</taxon>
        <taxon>Bacillaceae</taxon>
        <taxon>Oceanobacillus</taxon>
    </lineage>
</organism>
<keyword evidence="1" id="KW-0813">Transport</keyword>
<dbReference type="Pfam" id="PF13732">
    <property type="entry name" value="DrrA1-3_C"/>
    <property type="match status" value="1"/>
</dbReference>
<dbReference type="RefSeq" id="WP_017796210.1">
    <property type="nucleotide sequence ID" value="NZ_BSKO01000001.1"/>
</dbReference>
<evidence type="ECO:0000256" key="2">
    <source>
        <dbReference type="ARBA" id="ARBA00022741"/>
    </source>
</evidence>
<sequence>MLELVDLTKKFKTTQAVKSLNMFIERGEIIGLLGPNGAGKSTAISMLSTLIEPTSGDVRYVNNSVLKQTSSLRKDIGVVPQEIALYTDLTAEENLKFFGKIYRLSNKVLKERIEEVLVQIGLTEKRKEIVKNFSGGMKRRLNIGVALLHQPKILVMDEPTVGIDPQSRSYILETVKQMNQEEGMTVIYTSHYMEEVEYLCDRIYIMDQGDLIASGTKDEIKQILSAENTISLIAYRWNEAFIESLKSLPSINHLTIEGKEITLIIPKQINLFPELIRLTEEHDVDIRSLHVKTPTLEDVFLHLTGRALRD</sequence>
<keyword evidence="2" id="KW-0547">Nucleotide-binding</keyword>
<dbReference type="SMART" id="SM00382">
    <property type="entry name" value="AAA"/>
    <property type="match status" value="1"/>
</dbReference>
<dbReference type="EMBL" id="BSKO01000001">
    <property type="protein sequence ID" value="GLO65522.1"/>
    <property type="molecule type" value="Genomic_DNA"/>
</dbReference>